<sequence length="223" mass="25409">MNYNGQNETITIKQLLAQTSGIPSDITSEDAVTNKNNRLNDVTRAIMGDELHHKPGEEFEYSNMNYDLLGLIIQNVTKQSYTKYITNSWLKPLHMTHTSFKQTNNKSKNDAIGYELQGSTPVVSKPEFNLWDTPSAYMMTSTEDLEHWIKFQLNPPDKYKSLVQQSHKNLSSTIGEPNANAYASGWFTNNDEHLVFHSGTLDNFSSFILLNPKQIMELLCLQI</sequence>
<keyword evidence="2" id="KW-0472">Membrane</keyword>
<evidence type="ECO:0000313" key="5">
    <source>
        <dbReference type="Proteomes" id="UP000254502"/>
    </source>
</evidence>
<reference evidence="4 5" key="1">
    <citation type="submission" date="2018-06" db="EMBL/GenBank/DDBJ databases">
        <authorList>
            <consortium name="Pathogen Informatics"/>
            <person name="Doyle S."/>
        </authorList>
    </citation>
    <scope>NUCLEOTIDE SEQUENCE [LARGE SCALE GENOMIC DNA]</scope>
    <source>
        <strain evidence="4 5">NCTC5664</strain>
    </source>
</reference>
<dbReference type="EMBL" id="UHAQ01000002">
    <property type="protein sequence ID" value="SUK44180.1"/>
    <property type="molecule type" value="Genomic_DNA"/>
</dbReference>
<name>A0A380DQI2_STAAU</name>
<dbReference type="SUPFAM" id="SSF56601">
    <property type="entry name" value="beta-lactamase/transpeptidase-like"/>
    <property type="match status" value="1"/>
</dbReference>
<evidence type="ECO:0000259" key="3">
    <source>
        <dbReference type="Pfam" id="PF00144"/>
    </source>
</evidence>
<dbReference type="PANTHER" id="PTHR46825">
    <property type="entry name" value="D-ALANYL-D-ALANINE-CARBOXYPEPTIDASE/ENDOPEPTIDASE AMPH"/>
    <property type="match status" value="1"/>
</dbReference>
<feature type="domain" description="Beta-lactamase-related" evidence="3">
    <location>
        <begin position="6"/>
        <end position="214"/>
    </location>
</feature>
<dbReference type="InterPro" id="IPR050491">
    <property type="entry name" value="AmpC-like"/>
</dbReference>
<evidence type="ECO:0000313" key="4">
    <source>
        <dbReference type="EMBL" id="SUK44180.1"/>
    </source>
</evidence>
<accession>A0A380DQI2</accession>
<comment type="subcellular location">
    <subcellularLocation>
        <location evidence="1">Membrane</location>
    </subcellularLocation>
</comment>
<dbReference type="Gene3D" id="3.40.710.10">
    <property type="entry name" value="DD-peptidase/beta-lactamase superfamily"/>
    <property type="match status" value="1"/>
</dbReference>
<evidence type="ECO:0000256" key="2">
    <source>
        <dbReference type="ARBA" id="ARBA00023136"/>
    </source>
</evidence>
<dbReference type="AlphaFoldDB" id="A0A380DQI2"/>
<dbReference type="InterPro" id="IPR012338">
    <property type="entry name" value="Beta-lactam/transpept-like"/>
</dbReference>
<organism evidence="4 5">
    <name type="scientific">Staphylococcus aureus</name>
    <dbReference type="NCBI Taxonomy" id="1280"/>
    <lineage>
        <taxon>Bacteria</taxon>
        <taxon>Bacillati</taxon>
        <taxon>Bacillota</taxon>
        <taxon>Bacilli</taxon>
        <taxon>Bacillales</taxon>
        <taxon>Staphylococcaceae</taxon>
        <taxon>Staphylococcus</taxon>
    </lineage>
</organism>
<dbReference type="Pfam" id="PF00144">
    <property type="entry name" value="Beta-lactamase"/>
    <property type="match status" value="1"/>
</dbReference>
<dbReference type="InterPro" id="IPR001466">
    <property type="entry name" value="Beta-lactam-related"/>
</dbReference>
<evidence type="ECO:0000256" key="1">
    <source>
        <dbReference type="ARBA" id="ARBA00004370"/>
    </source>
</evidence>
<dbReference type="PANTHER" id="PTHR46825:SF11">
    <property type="entry name" value="PENICILLIN-BINDING PROTEIN 4"/>
    <property type="match status" value="1"/>
</dbReference>
<dbReference type="GO" id="GO:0016020">
    <property type="term" value="C:membrane"/>
    <property type="evidence" value="ECO:0007669"/>
    <property type="project" value="UniProtKB-SubCell"/>
</dbReference>
<gene>
    <name evidence="4" type="ORF">NCTC5664_01381</name>
</gene>
<proteinExistence type="predicted"/>
<protein>
    <submittedName>
        <fullName evidence="4">Flp protein</fullName>
    </submittedName>
</protein>
<dbReference type="Proteomes" id="UP000254502">
    <property type="component" value="Unassembled WGS sequence"/>
</dbReference>